<sequence>MPLYSLIEHKLRQYMFLGHEKSMYVPPPIRNTFWDEQQKHYENFTGVRIIGNIVNRNKTQEINSIVPIILKIKQEGNLHDDRLLIFALAICAKFNKTQCVKMVADAYAAVSLICTDGLKLLMFVKFCQDVNTILYEKGYIPYKTSGFGKLFCRTIKKWYQQRDPFETTKLLLKDRCFEGLTHRELMYLIHINSKDPGHKIFITYTIYGIQELKELYGPNGIELNDIHDNDKIEELKSIYEYIERIHNIPKMDEISLQNEIELHKWGQQHKIIPNEMLKYPGILTSLIKHMPLITLLNKTYSFAKLRLFHNSTPHTGLTEYISRFTNTQELKESRIHPIESFVEYVKYSRMSKHILTLQHRVVQKDLNCNIHDSSDKLKVLIKANKTNNICETTNEIEMTEEVKQEKQYENNDIQNQSIGLLMLKPLPRLVDELSTFLSEDLIRKTLQNLVPSNRRILILYDSQVGTKSKKCFYTNLLSVHEAITMIILSLIYPETLENKPKILTIKNKFLTEKKIDYNQSLTFSYLESVLYKQTSYYLDDEDTLNFKSFINWARRYSQNYDVFVLLGTNKMNLRNIKKAIKNYQQFCQNSVKIIVCCLNGKHVEQNNLIGNNQLFIAGFDKYIGKVIDGFIKEDF</sequence>
<dbReference type="PANTHER" id="PTHR14202">
    <property type="entry name" value="60 KDA RIBONUCLEOPROTEIN SSA/RO"/>
    <property type="match status" value="1"/>
</dbReference>
<dbReference type="InterPro" id="IPR056800">
    <property type="entry name" value="vWA_Ro60"/>
</dbReference>
<dbReference type="AlphaFoldDB" id="A0A5E4MMS1"/>
<evidence type="ECO:0000256" key="4">
    <source>
        <dbReference type="ARBA" id="ARBA00022723"/>
    </source>
</evidence>
<dbReference type="GO" id="GO:0003723">
    <property type="term" value="F:RNA binding"/>
    <property type="evidence" value="ECO:0007669"/>
    <property type="project" value="UniProtKB-KW"/>
</dbReference>
<evidence type="ECO:0000256" key="2">
    <source>
        <dbReference type="ARBA" id="ARBA00007814"/>
    </source>
</evidence>
<protein>
    <submittedName>
        <fullName evidence="8">TROVE domain</fullName>
    </submittedName>
</protein>
<dbReference type="InterPro" id="IPR036465">
    <property type="entry name" value="vWFA_dom_sf"/>
</dbReference>
<gene>
    <name evidence="8" type="ORF">CINCED_3A022130</name>
</gene>
<dbReference type="PROSITE" id="PS50988">
    <property type="entry name" value="TROVE"/>
    <property type="match status" value="1"/>
</dbReference>
<dbReference type="GO" id="GO:0005737">
    <property type="term" value="C:cytoplasm"/>
    <property type="evidence" value="ECO:0007669"/>
    <property type="project" value="UniProtKB-SubCell"/>
</dbReference>
<dbReference type="SUPFAM" id="SSF140864">
    <property type="entry name" value="TROVE domain-like"/>
    <property type="match status" value="1"/>
</dbReference>
<keyword evidence="5" id="KW-0694">RNA-binding</keyword>
<dbReference type="Gene3D" id="3.40.50.410">
    <property type="entry name" value="von Willebrand factor, type A domain"/>
    <property type="match status" value="1"/>
</dbReference>
<dbReference type="Pfam" id="PF25045">
    <property type="entry name" value="vWA_Ro60"/>
    <property type="match status" value="1"/>
</dbReference>
<dbReference type="EMBL" id="CABPRJ010000958">
    <property type="protein sequence ID" value="VVC32718.1"/>
    <property type="molecule type" value="Genomic_DNA"/>
</dbReference>
<evidence type="ECO:0000256" key="3">
    <source>
        <dbReference type="ARBA" id="ARBA00022490"/>
    </source>
</evidence>
<evidence type="ECO:0000256" key="1">
    <source>
        <dbReference type="ARBA" id="ARBA00004496"/>
    </source>
</evidence>
<keyword evidence="3" id="KW-0963">Cytoplasm</keyword>
<name>A0A5E4MMS1_9HEMI</name>
<keyword evidence="6" id="KW-0687">Ribonucleoprotein</keyword>
<reference evidence="8 9" key="1">
    <citation type="submission" date="2019-08" db="EMBL/GenBank/DDBJ databases">
        <authorList>
            <person name="Alioto T."/>
            <person name="Alioto T."/>
            <person name="Gomez Garrido J."/>
        </authorList>
    </citation>
    <scope>NUCLEOTIDE SEQUENCE [LARGE SCALE GENOMIC DNA]</scope>
</reference>
<keyword evidence="9" id="KW-1185">Reference proteome</keyword>
<proteinExistence type="inferred from homology"/>
<dbReference type="InterPro" id="IPR037214">
    <property type="entry name" value="TROVE_dom_sf"/>
</dbReference>
<organism evidence="8 9">
    <name type="scientific">Cinara cedri</name>
    <dbReference type="NCBI Taxonomy" id="506608"/>
    <lineage>
        <taxon>Eukaryota</taxon>
        <taxon>Metazoa</taxon>
        <taxon>Ecdysozoa</taxon>
        <taxon>Arthropoda</taxon>
        <taxon>Hexapoda</taxon>
        <taxon>Insecta</taxon>
        <taxon>Pterygota</taxon>
        <taxon>Neoptera</taxon>
        <taxon>Paraneoptera</taxon>
        <taxon>Hemiptera</taxon>
        <taxon>Sternorrhyncha</taxon>
        <taxon>Aphidomorpha</taxon>
        <taxon>Aphidoidea</taxon>
        <taxon>Aphididae</taxon>
        <taxon>Lachninae</taxon>
        <taxon>Cinara</taxon>
    </lineage>
</organism>
<dbReference type="GO" id="GO:1990904">
    <property type="term" value="C:ribonucleoprotein complex"/>
    <property type="evidence" value="ECO:0007669"/>
    <property type="project" value="UniProtKB-KW"/>
</dbReference>
<dbReference type="PANTHER" id="PTHR14202:SF0">
    <property type="entry name" value="RNA-BINDING PROTEIN RO60"/>
    <property type="match status" value="1"/>
</dbReference>
<comment type="similarity">
    <text evidence="2">Belongs to the Ro 60 kDa family.</text>
</comment>
<dbReference type="Proteomes" id="UP000325440">
    <property type="component" value="Unassembled WGS sequence"/>
</dbReference>
<dbReference type="OrthoDB" id="6098064at2759"/>
<dbReference type="InterPro" id="IPR008858">
    <property type="entry name" value="TROVE_dom"/>
</dbReference>
<evidence type="ECO:0000256" key="6">
    <source>
        <dbReference type="ARBA" id="ARBA00023274"/>
    </source>
</evidence>
<evidence type="ECO:0000313" key="9">
    <source>
        <dbReference type="Proteomes" id="UP000325440"/>
    </source>
</evidence>
<dbReference type="GO" id="GO:0046872">
    <property type="term" value="F:metal ion binding"/>
    <property type="evidence" value="ECO:0007669"/>
    <property type="project" value="UniProtKB-KW"/>
</dbReference>
<keyword evidence="4" id="KW-0479">Metal-binding</keyword>
<evidence type="ECO:0000313" key="8">
    <source>
        <dbReference type="EMBL" id="VVC32718.1"/>
    </source>
</evidence>
<evidence type="ECO:0000256" key="5">
    <source>
        <dbReference type="ARBA" id="ARBA00022884"/>
    </source>
</evidence>
<comment type="subcellular location">
    <subcellularLocation>
        <location evidence="1">Cytoplasm</location>
    </subcellularLocation>
</comment>
<dbReference type="InterPro" id="IPR040322">
    <property type="entry name" value="TROVE2"/>
</dbReference>
<accession>A0A5E4MMS1</accession>
<evidence type="ECO:0000259" key="7">
    <source>
        <dbReference type="PROSITE" id="PS50988"/>
    </source>
</evidence>
<feature type="domain" description="TROVE" evidence="7">
    <location>
        <begin position="1"/>
        <end position="394"/>
    </location>
</feature>